<proteinExistence type="predicted"/>
<organism evidence="1">
    <name type="scientific">Paraprevotella clara</name>
    <dbReference type="NCBI Taxonomy" id="454154"/>
    <lineage>
        <taxon>Bacteria</taxon>
        <taxon>Pseudomonadati</taxon>
        <taxon>Bacteroidota</taxon>
        <taxon>Bacteroidia</taxon>
        <taxon>Bacteroidales</taxon>
        <taxon>Prevotellaceae</taxon>
        <taxon>Paraprevotella</taxon>
    </lineage>
</organism>
<dbReference type="GeneID" id="93556762"/>
<sequence>MAAKKYMTSYYVLYACFAIIVLFFAAFFGYGYDNPVGDYNAPVCTEGLMWLMYGMFAVTCLLALWSVVRGIKISMGSKGGDISGVPGAKISAVSFALLVVSLVVGWVCNLNETDFTAADGTVTSATMVTVTDMFLVSIYIMLLLTTVAVVFNMSGVMKKKK</sequence>
<name>A0A6N3EFR3_9BACT</name>
<dbReference type="EMBL" id="CACRUT010000015">
    <property type="protein sequence ID" value="VYU36477.1"/>
    <property type="molecule type" value="Genomic_DNA"/>
</dbReference>
<accession>A0A6N3EFR3</accession>
<protein>
    <submittedName>
        <fullName evidence="1">Uncharacterized protein</fullName>
    </submittedName>
</protein>
<dbReference type="RefSeq" id="WP_008618661.1">
    <property type="nucleotide sequence ID" value="NZ_AP025941.1"/>
</dbReference>
<dbReference type="PROSITE" id="PS51257">
    <property type="entry name" value="PROKAR_LIPOPROTEIN"/>
    <property type="match status" value="1"/>
</dbReference>
<reference evidence="1" key="1">
    <citation type="submission" date="2019-11" db="EMBL/GenBank/DDBJ databases">
        <authorList>
            <person name="Feng L."/>
        </authorList>
    </citation>
    <scope>NUCLEOTIDE SEQUENCE</scope>
    <source>
        <strain evidence="1">PclaraLFYP37</strain>
    </source>
</reference>
<evidence type="ECO:0000313" key="1">
    <source>
        <dbReference type="EMBL" id="VYU36477.1"/>
    </source>
</evidence>
<dbReference type="AlphaFoldDB" id="A0A6N3EFR3"/>
<gene>
    <name evidence="1" type="ORF">PCLFYP37_02641</name>
</gene>